<sequence>MLFQAGSGGYACYRIPVVTKAKDGSLLAFAEGRVNGCGDKGDIDIVLRRSTDGGATWGALKTVLAGNGDTRGNPAPVVDASSGRISLISTHNPGADDTKRTPYLQTSTDNGNTWSAAKNMAATLSKPSWNRWYASGPNAGIQLKSGPHAGRLVVGGNHEGTDGSQGAHLMYSDDGGTTWKLGADDSRTNLTLKPQELSLFEKSGGALGIQARDERGTDDGNRAFATSTDQGGSFDAPFRTDPAVSSPVVQGSTVNHNGKVLLSAPAHPVNREAMSVRASTDDGKTWEPWENGRIISWGPSAYSSLVDLGGDRTGLLYEGGKTTPYEVIRWARFNDAFLDQPNGTPPGFPPAPAPGPTTPDASGNGNNGYVRGTSSLQAGKFGKSLYLNNADNHVDARVEVPYKSSLDLGSGDFTFTGWFKYGRTDGRHTLAWAYRYGSGTGKPQIWLRAEPADNRIRAYLQTEQGGAEVKTAKAYNDNAFHFFSLQRAGGKLTLSVDGTAVSATAPKGSVTIGKEFGIDGIHFGQNLAGGDRFHGYLDDARVYNRALTATELSGIRTSNTAVTSGQKLRLALDAIN</sequence>
<dbReference type="SUPFAM" id="SSF49899">
    <property type="entry name" value="Concanavalin A-like lectins/glucanases"/>
    <property type="match status" value="1"/>
</dbReference>
<dbReference type="EC" id="3.2.1.18" evidence="3"/>
<dbReference type="EMBL" id="JAAKZV010000340">
    <property type="protein sequence ID" value="NGN69781.1"/>
    <property type="molecule type" value="Genomic_DNA"/>
</dbReference>
<feature type="region of interest" description="Disordered" evidence="6">
    <location>
        <begin position="340"/>
        <end position="364"/>
    </location>
</feature>
<dbReference type="GO" id="GO:0009313">
    <property type="term" value="P:oligosaccharide catabolic process"/>
    <property type="evidence" value="ECO:0007669"/>
    <property type="project" value="TreeGrafter"/>
</dbReference>
<reference evidence="9 10" key="1">
    <citation type="submission" date="2020-02" db="EMBL/GenBank/DDBJ databases">
        <title>Whole-genome analyses of novel actinobacteria.</title>
        <authorList>
            <person name="Sahin N."/>
        </authorList>
    </citation>
    <scope>NUCLEOTIDE SEQUENCE [LARGE SCALE GENOMIC DNA]</scope>
    <source>
        <strain evidence="9 10">A7024</strain>
    </source>
</reference>
<dbReference type="PANTHER" id="PTHR10628">
    <property type="entry name" value="SIALIDASE"/>
    <property type="match status" value="1"/>
</dbReference>
<evidence type="ECO:0000259" key="8">
    <source>
        <dbReference type="SMART" id="SM00560"/>
    </source>
</evidence>
<dbReference type="PANTHER" id="PTHR10628:SF30">
    <property type="entry name" value="EXO-ALPHA-SIALIDASE"/>
    <property type="match status" value="1"/>
</dbReference>
<evidence type="ECO:0000256" key="3">
    <source>
        <dbReference type="ARBA" id="ARBA00012733"/>
    </source>
</evidence>
<dbReference type="GO" id="GO:0006689">
    <property type="term" value="P:ganglioside catabolic process"/>
    <property type="evidence" value="ECO:0007669"/>
    <property type="project" value="TreeGrafter"/>
</dbReference>
<name>A0A6G4UEI4_9ACTN</name>
<evidence type="ECO:0000259" key="7">
    <source>
        <dbReference type="SMART" id="SM00282"/>
    </source>
</evidence>
<dbReference type="GO" id="GO:0016020">
    <property type="term" value="C:membrane"/>
    <property type="evidence" value="ECO:0007669"/>
    <property type="project" value="TreeGrafter"/>
</dbReference>
<dbReference type="InterPro" id="IPR001791">
    <property type="entry name" value="Laminin_G"/>
</dbReference>
<evidence type="ECO:0000256" key="1">
    <source>
        <dbReference type="ARBA" id="ARBA00000427"/>
    </source>
</evidence>
<dbReference type="Gene3D" id="2.60.120.200">
    <property type="match status" value="1"/>
</dbReference>
<dbReference type="AlphaFoldDB" id="A0A6G4UEI4"/>
<organism evidence="9 10">
    <name type="scientific">Streptomyces coryli</name>
    <dbReference type="NCBI Taxonomy" id="1128680"/>
    <lineage>
        <taxon>Bacteria</taxon>
        <taxon>Bacillati</taxon>
        <taxon>Actinomycetota</taxon>
        <taxon>Actinomycetes</taxon>
        <taxon>Kitasatosporales</taxon>
        <taxon>Streptomycetaceae</taxon>
        <taxon>Streptomyces</taxon>
    </lineage>
</organism>
<feature type="domain" description="Laminin G" evidence="7">
    <location>
        <begin position="407"/>
        <end position="545"/>
    </location>
</feature>
<evidence type="ECO:0000313" key="9">
    <source>
        <dbReference type="EMBL" id="NGN69781.1"/>
    </source>
</evidence>
<comment type="caution">
    <text evidence="9">The sequence shown here is derived from an EMBL/GenBank/DDBJ whole genome shotgun (WGS) entry which is preliminary data.</text>
</comment>
<dbReference type="CDD" id="cd15482">
    <property type="entry name" value="Sialidase_non-viral"/>
    <property type="match status" value="1"/>
</dbReference>
<dbReference type="Pfam" id="PF13385">
    <property type="entry name" value="Laminin_G_3"/>
    <property type="match status" value="1"/>
</dbReference>
<dbReference type="Proteomes" id="UP000481583">
    <property type="component" value="Unassembled WGS sequence"/>
</dbReference>
<keyword evidence="4" id="KW-0732">Signal</keyword>
<protein>
    <recommendedName>
        <fullName evidence="3">exo-alpha-sialidase</fullName>
        <ecNumber evidence="3">3.2.1.18</ecNumber>
    </recommendedName>
</protein>
<dbReference type="InterPro" id="IPR011040">
    <property type="entry name" value="Sialidase"/>
</dbReference>
<comment type="catalytic activity">
    <reaction evidence="1">
        <text>Hydrolysis of alpha-(2-&gt;3)-, alpha-(2-&gt;6)-, alpha-(2-&gt;8)- glycosidic linkages of terminal sialic acid residues in oligosaccharides, glycoproteins, glycolipids, colominic acid and synthetic substrates.</text>
        <dbReference type="EC" id="3.2.1.18"/>
    </reaction>
</comment>
<proteinExistence type="inferred from homology"/>
<dbReference type="InterPro" id="IPR013320">
    <property type="entry name" value="ConA-like_dom_sf"/>
</dbReference>
<dbReference type="Pfam" id="PF13088">
    <property type="entry name" value="BNR_2"/>
    <property type="match status" value="1"/>
</dbReference>
<dbReference type="SMART" id="SM00282">
    <property type="entry name" value="LamG"/>
    <property type="match status" value="1"/>
</dbReference>
<dbReference type="InterPro" id="IPR036278">
    <property type="entry name" value="Sialidase_sf"/>
</dbReference>
<evidence type="ECO:0000256" key="4">
    <source>
        <dbReference type="ARBA" id="ARBA00022729"/>
    </source>
</evidence>
<feature type="compositionally biased region" description="Pro residues" evidence="6">
    <location>
        <begin position="343"/>
        <end position="357"/>
    </location>
</feature>
<evidence type="ECO:0000256" key="2">
    <source>
        <dbReference type="ARBA" id="ARBA00009348"/>
    </source>
</evidence>
<comment type="similarity">
    <text evidence="2">Belongs to the glycosyl hydrolase 33 family.</text>
</comment>
<accession>A0A6G4UEI4</accession>
<dbReference type="SUPFAM" id="SSF50939">
    <property type="entry name" value="Sialidases"/>
    <property type="match status" value="1"/>
</dbReference>
<dbReference type="InterPro" id="IPR026856">
    <property type="entry name" value="Sialidase_fam"/>
</dbReference>
<dbReference type="InterPro" id="IPR006558">
    <property type="entry name" value="LamG-like"/>
</dbReference>
<keyword evidence="10" id="KW-1185">Reference proteome</keyword>
<feature type="domain" description="LamG-like jellyroll fold" evidence="8">
    <location>
        <begin position="411"/>
        <end position="550"/>
    </location>
</feature>
<gene>
    <name evidence="9" type="ORF">G5C51_38570</name>
</gene>
<evidence type="ECO:0000313" key="10">
    <source>
        <dbReference type="Proteomes" id="UP000481583"/>
    </source>
</evidence>
<evidence type="ECO:0000256" key="5">
    <source>
        <dbReference type="ARBA" id="ARBA00023157"/>
    </source>
</evidence>
<keyword evidence="5" id="KW-1015">Disulfide bond</keyword>
<dbReference type="GO" id="GO:0005737">
    <property type="term" value="C:cytoplasm"/>
    <property type="evidence" value="ECO:0007669"/>
    <property type="project" value="TreeGrafter"/>
</dbReference>
<dbReference type="SMART" id="SM00560">
    <property type="entry name" value="LamGL"/>
    <property type="match status" value="1"/>
</dbReference>
<dbReference type="Gene3D" id="2.120.10.10">
    <property type="match status" value="1"/>
</dbReference>
<evidence type="ECO:0000256" key="6">
    <source>
        <dbReference type="SAM" id="MobiDB-lite"/>
    </source>
</evidence>
<dbReference type="GO" id="GO:0004308">
    <property type="term" value="F:exo-alpha-sialidase activity"/>
    <property type="evidence" value="ECO:0007669"/>
    <property type="project" value="UniProtKB-EC"/>
</dbReference>